<dbReference type="Proteomes" id="UP000245910">
    <property type="component" value="Chromosome IIII"/>
</dbReference>
<dbReference type="InterPro" id="IPR011009">
    <property type="entry name" value="Kinase-like_dom_sf"/>
</dbReference>
<protein>
    <recommendedName>
        <fullName evidence="3">Protein kinase domain-containing protein</fullName>
    </recommendedName>
</protein>
<dbReference type="EMBL" id="LN649232">
    <property type="protein sequence ID" value="CEI39751.1"/>
    <property type="molecule type" value="Genomic_DNA"/>
</dbReference>
<organism evidence="1 2">
    <name type="scientific">Fusarium venenatum</name>
    <dbReference type="NCBI Taxonomy" id="56646"/>
    <lineage>
        <taxon>Eukaryota</taxon>
        <taxon>Fungi</taxon>
        <taxon>Dikarya</taxon>
        <taxon>Ascomycota</taxon>
        <taxon>Pezizomycotina</taxon>
        <taxon>Sordariomycetes</taxon>
        <taxon>Hypocreomycetidae</taxon>
        <taxon>Hypocreales</taxon>
        <taxon>Nectriaceae</taxon>
        <taxon>Fusarium</taxon>
    </lineage>
</organism>
<keyword evidence="2" id="KW-1185">Reference proteome</keyword>
<accession>A0A2L2SRU8</accession>
<sequence>MIDKAPRSSWQNIVDRAIEIVHIISDHNVLNDDVRPDNFMIVPNNGTYEVFMIVFGLCRVRRPGESDAEWGLEKWEANEERSLGSVIQKMLSKVRFELRYEFSERHIEWAEGEDE</sequence>
<dbReference type="STRING" id="56646.A0A2L2SRU8"/>
<evidence type="ECO:0000313" key="2">
    <source>
        <dbReference type="Proteomes" id="UP000245910"/>
    </source>
</evidence>
<dbReference type="AlphaFoldDB" id="A0A2L2SRU8"/>
<dbReference type="OrthoDB" id="5134445at2759"/>
<dbReference type="Gene3D" id="1.10.510.10">
    <property type="entry name" value="Transferase(Phosphotransferase) domain 1"/>
    <property type="match status" value="1"/>
</dbReference>
<evidence type="ECO:0000313" key="1">
    <source>
        <dbReference type="EMBL" id="CEI39751.1"/>
    </source>
</evidence>
<dbReference type="SUPFAM" id="SSF56112">
    <property type="entry name" value="Protein kinase-like (PK-like)"/>
    <property type="match status" value="1"/>
</dbReference>
<proteinExistence type="predicted"/>
<evidence type="ECO:0008006" key="3">
    <source>
        <dbReference type="Google" id="ProtNLM"/>
    </source>
</evidence>
<reference evidence="2" key="1">
    <citation type="submission" date="2014-10" db="EMBL/GenBank/DDBJ databases">
        <authorList>
            <person name="King R."/>
        </authorList>
    </citation>
    <scope>NUCLEOTIDE SEQUENCE [LARGE SCALE GENOMIC DNA]</scope>
    <source>
        <strain evidence="2">A3/5</strain>
    </source>
</reference>
<name>A0A2L2SRU8_9HYPO</name>